<feature type="transmembrane region" description="Helical" evidence="1">
    <location>
        <begin position="174"/>
        <end position="195"/>
    </location>
</feature>
<keyword evidence="1" id="KW-0812">Transmembrane</keyword>
<dbReference type="AlphaFoldDB" id="F6DPT1"/>
<protein>
    <submittedName>
        <fullName evidence="2">Uncharacterized protein</fullName>
    </submittedName>
</protein>
<gene>
    <name evidence="2" type="ordered locus">Desru_2542</name>
</gene>
<keyword evidence="3" id="KW-1185">Reference proteome</keyword>
<dbReference type="KEGG" id="dru:Desru_2542"/>
<reference evidence="3" key="1">
    <citation type="submission" date="2011-05" db="EMBL/GenBank/DDBJ databases">
        <title>Complete sequence of Desulfotomaculum ruminis DSM 2154.</title>
        <authorList>
            <person name="Lucas S."/>
            <person name="Copeland A."/>
            <person name="Lapidus A."/>
            <person name="Cheng J.-F."/>
            <person name="Goodwin L."/>
            <person name="Pitluck S."/>
            <person name="Lu M."/>
            <person name="Detter J.C."/>
            <person name="Han C."/>
            <person name="Tapia R."/>
            <person name="Land M."/>
            <person name="Hauser L."/>
            <person name="Kyrpides N."/>
            <person name="Ivanova N."/>
            <person name="Mikhailova N."/>
            <person name="Pagani I."/>
            <person name="Stams A.J.M."/>
            <person name="Plugge C.M."/>
            <person name="Muyzer G."/>
            <person name="Kuever J."/>
            <person name="Parshina S.N."/>
            <person name="Ivanova A.E."/>
            <person name="Nazina T.N."/>
            <person name="Brambilla E."/>
            <person name="Spring S."/>
            <person name="Klenk H.-P."/>
            <person name="Woyke T."/>
        </authorList>
    </citation>
    <scope>NUCLEOTIDE SEQUENCE [LARGE SCALE GENOMIC DNA]</scope>
    <source>
        <strain evidence="3">ATCC 23193 / DSM 2154 / NCIB 8452 / DL</strain>
    </source>
</reference>
<reference evidence="2 3" key="2">
    <citation type="journal article" date="2012" name="Stand. Genomic Sci.">
        <title>Complete genome sequence of the sulfate-reducing firmicute Desulfotomaculum ruminis type strain (DL(T)).</title>
        <authorList>
            <person name="Spring S."/>
            <person name="Visser M."/>
            <person name="Lu M."/>
            <person name="Copeland A."/>
            <person name="Lapidus A."/>
            <person name="Lucas S."/>
            <person name="Cheng J.F."/>
            <person name="Han C."/>
            <person name="Tapia R."/>
            <person name="Goodwin L.A."/>
            <person name="Pitluck S."/>
            <person name="Ivanova N."/>
            <person name="Land M."/>
            <person name="Hauser L."/>
            <person name="Larimer F."/>
            <person name="Rohde M."/>
            <person name="Goker M."/>
            <person name="Detter J.C."/>
            <person name="Kyrpides N.C."/>
            <person name="Woyke T."/>
            <person name="Schaap P.J."/>
            <person name="Plugge C.M."/>
            <person name="Muyzer G."/>
            <person name="Kuever J."/>
            <person name="Pereira I.A."/>
            <person name="Parshina S.N."/>
            <person name="Bernier-Latmani R."/>
            <person name="Stams A.J."/>
            <person name="Klenk H.P."/>
        </authorList>
    </citation>
    <scope>NUCLEOTIDE SEQUENCE [LARGE SCALE GENOMIC DNA]</scope>
    <source>
        <strain evidence="3">ATCC 23193 / DSM 2154 / NCIB 8452 / DL</strain>
    </source>
</reference>
<proteinExistence type="predicted"/>
<organism evidence="2 3">
    <name type="scientific">Desulforamulus ruminis (strain ATCC 23193 / DSM 2154 / NCIMB 8452 / DL)</name>
    <name type="common">Desulfotomaculum ruminis</name>
    <dbReference type="NCBI Taxonomy" id="696281"/>
    <lineage>
        <taxon>Bacteria</taxon>
        <taxon>Bacillati</taxon>
        <taxon>Bacillota</taxon>
        <taxon>Clostridia</taxon>
        <taxon>Eubacteriales</taxon>
        <taxon>Peptococcaceae</taxon>
        <taxon>Desulforamulus</taxon>
    </lineage>
</organism>
<dbReference type="NCBIfam" id="NF041644">
    <property type="entry name" value="CBO0543_fam"/>
    <property type="match status" value="1"/>
</dbReference>
<dbReference type="HOGENOM" id="CLU_119464_0_0_9"/>
<feature type="transmembrane region" description="Helical" evidence="1">
    <location>
        <begin position="6"/>
        <end position="27"/>
    </location>
</feature>
<keyword evidence="1" id="KW-0472">Membrane</keyword>
<dbReference type="EMBL" id="CP002780">
    <property type="protein sequence ID" value="AEG60770.1"/>
    <property type="molecule type" value="Genomic_DNA"/>
</dbReference>
<feature type="transmembrane region" description="Helical" evidence="1">
    <location>
        <begin position="70"/>
        <end position="88"/>
    </location>
</feature>
<feature type="transmembrane region" description="Helical" evidence="1">
    <location>
        <begin position="100"/>
        <end position="117"/>
    </location>
</feature>
<name>F6DPT1_DESRL</name>
<accession>F6DPT1</accession>
<feature type="transmembrane region" description="Helical" evidence="1">
    <location>
        <begin position="34"/>
        <end position="58"/>
    </location>
</feature>
<evidence type="ECO:0000256" key="1">
    <source>
        <dbReference type="SAM" id="Phobius"/>
    </source>
</evidence>
<dbReference type="Proteomes" id="UP000009234">
    <property type="component" value="Chromosome"/>
</dbReference>
<dbReference type="InterPro" id="IPR048147">
    <property type="entry name" value="CBO0543-like"/>
</dbReference>
<sequence length="196" mass="23343">MNTPPMIETYITIFAVVSSLIGSYFIIRLNWKRYGLLFLISGILANILCYIFVTMGFYSFPYRLFPSLSPMPFDVVLTVFPFAVLISVRYSPKSWYYKIFFYWCIVHMGMLAETLVLTQTKLINYDFKWDFWDSYTWWWIFFLLFEWIGGRIIPEHLRKPISADAFKLGNWAWILFHFIVILTIFLGGVYLGFVLK</sequence>
<keyword evidence="1" id="KW-1133">Transmembrane helix</keyword>
<evidence type="ECO:0000313" key="3">
    <source>
        <dbReference type="Proteomes" id="UP000009234"/>
    </source>
</evidence>
<dbReference type="eggNOG" id="ENOG5031GTJ">
    <property type="taxonomic scope" value="Bacteria"/>
</dbReference>
<evidence type="ECO:0000313" key="2">
    <source>
        <dbReference type="EMBL" id="AEG60770.1"/>
    </source>
</evidence>
<feature type="transmembrane region" description="Helical" evidence="1">
    <location>
        <begin position="137"/>
        <end position="153"/>
    </location>
</feature>